<protein>
    <recommendedName>
        <fullName evidence="3">Right handed beta helix domain-containing protein</fullName>
    </recommendedName>
</protein>
<dbReference type="GeneID" id="74941408"/>
<dbReference type="Proteomes" id="UP001057580">
    <property type="component" value="Chromosome"/>
</dbReference>
<accession>A0A9E7R3U3</accession>
<dbReference type="KEGG" id="ssai:N0B31_03260"/>
<dbReference type="EMBL" id="CP104003">
    <property type="protein sequence ID" value="UWM55310.1"/>
    <property type="molecule type" value="Genomic_DNA"/>
</dbReference>
<proteinExistence type="predicted"/>
<dbReference type="InterPro" id="IPR006626">
    <property type="entry name" value="PbH1"/>
</dbReference>
<dbReference type="AlphaFoldDB" id="A0A9E7R3U3"/>
<keyword evidence="2" id="KW-1185">Reference proteome</keyword>
<evidence type="ECO:0000313" key="2">
    <source>
        <dbReference type="Proteomes" id="UP001057580"/>
    </source>
</evidence>
<organism evidence="1 2">
    <name type="scientific">Salinirubellus salinus</name>
    <dbReference type="NCBI Taxonomy" id="1364945"/>
    <lineage>
        <taxon>Archaea</taxon>
        <taxon>Methanobacteriati</taxon>
        <taxon>Methanobacteriota</taxon>
        <taxon>Stenosarchaea group</taxon>
        <taxon>Halobacteria</taxon>
        <taxon>Halobacteriales</taxon>
        <taxon>Natronomonadaceae</taxon>
        <taxon>Salinirubellus</taxon>
    </lineage>
</organism>
<dbReference type="InterPro" id="IPR011050">
    <property type="entry name" value="Pectin_lyase_fold/virulence"/>
</dbReference>
<reference evidence="1" key="1">
    <citation type="submission" date="2022-09" db="EMBL/GenBank/DDBJ databases">
        <title>Diverse halophilic archaea isolated from saline environments.</title>
        <authorList>
            <person name="Cui H.-L."/>
        </authorList>
    </citation>
    <scope>NUCLEOTIDE SEQUENCE</scope>
    <source>
        <strain evidence="1">ZS-35-S2</strain>
    </source>
</reference>
<dbReference type="SMART" id="SM00710">
    <property type="entry name" value="PbH1"/>
    <property type="match status" value="6"/>
</dbReference>
<gene>
    <name evidence="1" type="ORF">N0B31_03260</name>
</gene>
<dbReference type="SUPFAM" id="SSF51126">
    <property type="entry name" value="Pectin lyase-like"/>
    <property type="match status" value="2"/>
</dbReference>
<evidence type="ECO:0008006" key="3">
    <source>
        <dbReference type="Google" id="ProtNLM"/>
    </source>
</evidence>
<dbReference type="Gene3D" id="2.160.20.10">
    <property type="entry name" value="Single-stranded right-handed beta-helix, Pectin lyase-like"/>
    <property type="match status" value="2"/>
</dbReference>
<sequence length="743" mass="75324">MLIGLGSIAAGAGTLAGTGAFTSVTATRDAVVNVAGDAGALLSIQAADSPNGDAYVSTNSNGEVGLDLSTDSGSGVNPNAVTQIDEVLRVMNQGTQPVGFYVEDTDGNGSNSDVVTFEANGDSVEGSGNAVVLEVGESLVLDIEVDTEGEPDLSDTQILSTVTFYADYAQSQTAPGQDGVLYVSKTADDADFRSIAAAANAVSTGETILVDDQTFEENVLVDVDRVAFRPASDSASPTLVGGIAFGPNTRGHTVTGFTFDITDPSTGVDEPSSLGGASAFRPNGAAINIGHASDVIVTANTVLGAGKSNTDGSTAISFDDTTSSFDLGVGATVANNEFVDLYSGSWAGGDQITFEGNTFRNCGAAIGGTEGGSVEVVRNIFDACGLEGVFGAVDAGGAAGSMTVSQNDFLSNCKNAVNNYSGDVLDARNNFYGDASGPDSDPVITDADSSVKANGDGVSIGDVAAGPINFAPFRNERVFPATVRVGSSSEADYASIGEALDNVLAGATILVEDGTYSYSTNVTVGVYGVTIKAASGASPTLDLTAGSTFELMEAVTVSGFTVEGTRSGQGFDGSSGNLAFSIQGDDVTVEDNSISGFYGGVQSLSNTVRATVKANTIDNTGFAIAVQGDSSYSNSNFSGDTIVGNTVTAAELQGIAATYTGETEIRNNDVEIDSTGLSDAQSFDNNRGIEISGADVVVTGNVVDSIQSRDADFFLAGDATNRVSDLKADNTIEDSTANIVDNR</sequence>
<evidence type="ECO:0000313" key="1">
    <source>
        <dbReference type="EMBL" id="UWM55310.1"/>
    </source>
</evidence>
<dbReference type="InterPro" id="IPR012334">
    <property type="entry name" value="Pectin_lyas_fold"/>
</dbReference>
<dbReference type="RefSeq" id="WP_260594388.1">
    <property type="nucleotide sequence ID" value="NZ_CP104003.1"/>
</dbReference>
<name>A0A9E7R3U3_9EURY</name>